<reference evidence="2 3" key="1">
    <citation type="submission" date="2021-06" db="EMBL/GenBank/DDBJ databases">
        <authorList>
            <person name="Palmer J.M."/>
        </authorList>
    </citation>
    <scope>NUCLEOTIDE SEQUENCE [LARGE SCALE GENOMIC DNA]</scope>
    <source>
        <strain evidence="2 3">CL_MEX2019</strain>
        <tissue evidence="2">Muscle</tissue>
    </source>
</reference>
<gene>
    <name evidence="2" type="ORF">CHARACLAT_014263</name>
</gene>
<evidence type="ECO:0000313" key="3">
    <source>
        <dbReference type="Proteomes" id="UP001352852"/>
    </source>
</evidence>
<keyword evidence="3" id="KW-1185">Reference proteome</keyword>
<evidence type="ECO:0000256" key="1">
    <source>
        <dbReference type="SAM" id="Phobius"/>
    </source>
</evidence>
<feature type="transmembrane region" description="Helical" evidence="1">
    <location>
        <begin position="40"/>
        <end position="64"/>
    </location>
</feature>
<name>A0ABU7E0G0_9TELE</name>
<evidence type="ECO:0000313" key="2">
    <source>
        <dbReference type="EMBL" id="MED6280774.1"/>
    </source>
</evidence>
<comment type="caution">
    <text evidence="2">The sequence shown here is derived from an EMBL/GenBank/DDBJ whole genome shotgun (WGS) entry which is preliminary data.</text>
</comment>
<sequence length="152" mass="16885">MPPIYHDPQLFFFCSFDCTDIISVTSLLFLSYWFLSVLRWFLLFFCCPLLVFVSASVSSLNYLFITCLLWSRLNLGVQVDLPHALVPTFSDVGVQEDTPRVPVPKLLRGFQQASLLTFKVPALPPLASTLPASPLLASRPLCIHGMTSGSST</sequence>
<protein>
    <submittedName>
        <fullName evidence="2">Uncharacterized protein</fullName>
    </submittedName>
</protein>
<keyword evidence="1" id="KW-0472">Membrane</keyword>
<dbReference type="Proteomes" id="UP001352852">
    <property type="component" value="Unassembled WGS sequence"/>
</dbReference>
<accession>A0ABU7E0G0</accession>
<organism evidence="2 3">
    <name type="scientific">Characodon lateralis</name>
    <dbReference type="NCBI Taxonomy" id="208331"/>
    <lineage>
        <taxon>Eukaryota</taxon>
        <taxon>Metazoa</taxon>
        <taxon>Chordata</taxon>
        <taxon>Craniata</taxon>
        <taxon>Vertebrata</taxon>
        <taxon>Euteleostomi</taxon>
        <taxon>Actinopterygii</taxon>
        <taxon>Neopterygii</taxon>
        <taxon>Teleostei</taxon>
        <taxon>Neoteleostei</taxon>
        <taxon>Acanthomorphata</taxon>
        <taxon>Ovalentaria</taxon>
        <taxon>Atherinomorphae</taxon>
        <taxon>Cyprinodontiformes</taxon>
        <taxon>Goodeidae</taxon>
        <taxon>Characodon</taxon>
    </lineage>
</organism>
<keyword evidence="1" id="KW-1133">Transmembrane helix</keyword>
<dbReference type="EMBL" id="JAHUTJ010042047">
    <property type="protein sequence ID" value="MED6280774.1"/>
    <property type="molecule type" value="Genomic_DNA"/>
</dbReference>
<keyword evidence="1" id="KW-0812">Transmembrane</keyword>
<feature type="transmembrane region" description="Helical" evidence="1">
    <location>
        <begin position="12"/>
        <end position="34"/>
    </location>
</feature>
<proteinExistence type="predicted"/>